<feature type="non-terminal residue" evidence="2">
    <location>
        <position position="1"/>
    </location>
</feature>
<evidence type="ECO:0000313" key="3">
    <source>
        <dbReference type="Proteomes" id="UP001295794"/>
    </source>
</evidence>
<proteinExistence type="predicted"/>
<dbReference type="EMBL" id="CAVNYO010000024">
    <property type="protein sequence ID" value="CAK5262746.1"/>
    <property type="molecule type" value="Genomic_DNA"/>
</dbReference>
<protein>
    <submittedName>
        <fullName evidence="2">Uncharacterized protein</fullName>
    </submittedName>
</protein>
<comment type="caution">
    <text evidence="2">The sequence shown here is derived from an EMBL/GenBank/DDBJ whole genome shotgun (WGS) entry which is preliminary data.</text>
</comment>
<dbReference type="AlphaFoldDB" id="A0AAD2GSF0"/>
<gene>
    <name evidence="2" type="ORF">MYCIT1_LOCUS1716</name>
</gene>
<feature type="compositionally biased region" description="Polar residues" evidence="1">
    <location>
        <begin position="29"/>
        <end position="45"/>
    </location>
</feature>
<keyword evidence="3" id="KW-1185">Reference proteome</keyword>
<evidence type="ECO:0000313" key="2">
    <source>
        <dbReference type="EMBL" id="CAK5262746.1"/>
    </source>
</evidence>
<evidence type="ECO:0000256" key="1">
    <source>
        <dbReference type="SAM" id="MobiDB-lite"/>
    </source>
</evidence>
<sequence>ASRVAVGRMMGDLSSYQHRYDPHMASSDPRGSSQPSLPNRGVTTRSPLPFFVGLEKVHRDELARDEIQTGLMAVTPLIHKRLVRTTSLKTTYSGGDTLKRTDEGWMKTSSLIPMARRRCRSCRDGPCARLLGQ</sequence>
<feature type="region of interest" description="Disordered" evidence="1">
    <location>
        <begin position="17"/>
        <end position="45"/>
    </location>
</feature>
<accession>A0AAD2GSF0</accession>
<reference evidence="2" key="1">
    <citation type="submission" date="2023-11" db="EMBL/GenBank/DDBJ databases">
        <authorList>
            <person name="De Vega J J."/>
            <person name="De Vega J J."/>
        </authorList>
    </citation>
    <scope>NUCLEOTIDE SEQUENCE</scope>
</reference>
<name>A0AAD2GSF0_9AGAR</name>
<dbReference type="Proteomes" id="UP001295794">
    <property type="component" value="Unassembled WGS sequence"/>
</dbReference>
<organism evidence="2 3">
    <name type="scientific">Mycena citricolor</name>
    <dbReference type="NCBI Taxonomy" id="2018698"/>
    <lineage>
        <taxon>Eukaryota</taxon>
        <taxon>Fungi</taxon>
        <taxon>Dikarya</taxon>
        <taxon>Basidiomycota</taxon>
        <taxon>Agaricomycotina</taxon>
        <taxon>Agaricomycetes</taxon>
        <taxon>Agaricomycetidae</taxon>
        <taxon>Agaricales</taxon>
        <taxon>Marasmiineae</taxon>
        <taxon>Mycenaceae</taxon>
        <taxon>Mycena</taxon>
    </lineage>
</organism>